<dbReference type="SUPFAM" id="SSF75620">
    <property type="entry name" value="Release factor"/>
    <property type="match status" value="1"/>
</dbReference>
<sequence length="141" mass="15933">MSDATLVITRSVSVSLSEIEWTAIRAQGAGGQHVNTTSSAVQLRFDIPASSLPDAVKQRLLDRPDRRLSQDGVLIIKAQTERSQERNRQHALERLRLILEAATRVPRVRKATRPSANARRKRVDEKTRRGRTKRLRSSTDD</sequence>
<dbReference type="RefSeq" id="WP_311364317.1">
    <property type="nucleotide sequence ID" value="NZ_JAVRIC010000006.1"/>
</dbReference>
<dbReference type="PANTHER" id="PTHR47814:SF1">
    <property type="entry name" value="PEPTIDYL-TRNA HYDROLASE ARFB"/>
    <property type="match status" value="1"/>
</dbReference>
<proteinExistence type="inferred from homology"/>
<evidence type="ECO:0000259" key="3">
    <source>
        <dbReference type="PROSITE" id="PS00745"/>
    </source>
</evidence>
<dbReference type="GO" id="GO:0004045">
    <property type="term" value="F:peptidyl-tRNA hydrolase activity"/>
    <property type="evidence" value="ECO:0007669"/>
    <property type="project" value="UniProtKB-EC"/>
</dbReference>
<dbReference type="Pfam" id="PF00472">
    <property type="entry name" value="RF-1"/>
    <property type="match status" value="1"/>
</dbReference>
<feature type="compositionally biased region" description="Basic residues" evidence="2">
    <location>
        <begin position="128"/>
        <end position="141"/>
    </location>
</feature>
<dbReference type="EC" id="3.1.1.29" evidence="4"/>
<feature type="region of interest" description="Disordered" evidence="2">
    <location>
        <begin position="106"/>
        <end position="141"/>
    </location>
</feature>
<dbReference type="PANTHER" id="PTHR47814">
    <property type="entry name" value="PEPTIDYL-TRNA HYDROLASE ARFB"/>
    <property type="match status" value="1"/>
</dbReference>
<protein>
    <submittedName>
        <fullName evidence="4">Alternative ribosome rescue aminoacyl-tRNA hydrolase ArfB</fullName>
        <ecNumber evidence="4">3.1.1.29</ecNumber>
    </submittedName>
</protein>
<evidence type="ECO:0000313" key="4">
    <source>
        <dbReference type="EMBL" id="MDT0496923.1"/>
    </source>
</evidence>
<dbReference type="Proteomes" id="UP001254608">
    <property type="component" value="Unassembled WGS sequence"/>
</dbReference>
<dbReference type="Gene3D" id="3.30.160.20">
    <property type="match status" value="1"/>
</dbReference>
<accession>A0ABU2WGC4</accession>
<dbReference type="InterPro" id="IPR045853">
    <property type="entry name" value="Pep_chain_release_fac_I_sf"/>
</dbReference>
<dbReference type="EMBL" id="JAVRIC010000006">
    <property type="protein sequence ID" value="MDT0496923.1"/>
    <property type="molecule type" value="Genomic_DNA"/>
</dbReference>
<dbReference type="PROSITE" id="PS00745">
    <property type="entry name" value="RF_PROK_I"/>
    <property type="match status" value="1"/>
</dbReference>
<organism evidence="4 5">
    <name type="scientific">Banduia mediterranea</name>
    <dbReference type="NCBI Taxonomy" id="3075609"/>
    <lineage>
        <taxon>Bacteria</taxon>
        <taxon>Pseudomonadati</taxon>
        <taxon>Pseudomonadota</taxon>
        <taxon>Gammaproteobacteria</taxon>
        <taxon>Nevskiales</taxon>
        <taxon>Algiphilaceae</taxon>
        <taxon>Banduia</taxon>
    </lineage>
</organism>
<dbReference type="InterPro" id="IPR000352">
    <property type="entry name" value="Pep_chain_release_fac_I"/>
</dbReference>
<keyword evidence="4" id="KW-0378">Hydrolase</keyword>
<name>A0ABU2WGC4_9GAMM</name>
<evidence type="ECO:0000256" key="2">
    <source>
        <dbReference type="SAM" id="MobiDB-lite"/>
    </source>
</evidence>
<dbReference type="NCBIfam" id="NF006718">
    <property type="entry name" value="PRK09256.1"/>
    <property type="match status" value="1"/>
</dbReference>
<evidence type="ECO:0000256" key="1">
    <source>
        <dbReference type="ARBA" id="ARBA00010835"/>
    </source>
</evidence>
<reference evidence="4 5" key="1">
    <citation type="submission" date="2023-09" db="EMBL/GenBank/DDBJ databases">
        <authorList>
            <person name="Rey-Velasco X."/>
        </authorList>
    </citation>
    <scope>NUCLEOTIDE SEQUENCE [LARGE SCALE GENOMIC DNA]</scope>
    <source>
        <strain evidence="4 5">W345</strain>
    </source>
</reference>
<comment type="caution">
    <text evidence="4">The sequence shown here is derived from an EMBL/GenBank/DDBJ whole genome shotgun (WGS) entry which is preliminary data.</text>
</comment>
<keyword evidence="5" id="KW-1185">Reference proteome</keyword>
<comment type="similarity">
    <text evidence="1">Belongs to the prokaryotic/mitochondrial release factor family.</text>
</comment>
<feature type="domain" description="Prokaryotic-type class I peptide chain release factors" evidence="3">
    <location>
        <begin position="25"/>
        <end position="41"/>
    </location>
</feature>
<evidence type="ECO:0000313" key="5">
    <source>
        <dbReference type="Proteomes" id="UP001254608"/>
    </source>
</evidence>
<gene>
    <name evidence="4" type="primary">arfB</name>
    <name evidence="4" type="ORF">RM530_06030</name>
</gene>